<sequence length="392" mass="44475">MFKRWGLVTLPLALLMAGCFPFSQDEPENTEVENPTNDQEITIVPPVSSPENYYQAILMDGQYQSGKARGFGTDVVYNRLDLDELEMGLTRIAKEHFPQSEYSLREGQFINKDVLNNWLRRYDEEENPLGLNPALGSGDDLRAQEENSPRTLSHILEQNYMVENEDGEIELGAIVIGVSLNSVYNFRITDENGLYEFYSTPLEDSVTQEDGERIANEIVNRLRDQEFLDLDGAFNNIPIVVGLFREQPRESIISGTYFQTAIAEPNSDLGSWSGIDESTYLFPSDRANQDVRDDSDEFGRFQEQIQNFFSTYVGVVGKGFYQNDRLTELTVDIPLRYNGKTEIVALTQFIASIIPNYYDDIKVEVNVNSVSGEQESLIVAEPGEEPFIHVMD</sequence>
<accession>A0ABU9VG88</accession>
<dbReference type="CDD" id="cd13441">
    <property type="entry name" value="CamS_repeat_1"/>
    <property type="match status" value="1"/>
</dbReference>
<reference evidence="2 3" key="1">
    <citation type="submission" date="2024-03" db="EMBL/GenBank/DDBJ databases">
        <title>Bacilli Hybrid Assemblies.</title>
        <authorList>
            <person name="Kovac J."/>
        </authorList>
    </citation>
    <scope>NUCLEOTIDE SEQUENCE [LARGE SCALE GENOMIC DNA]</scope>
    <source>
        <strain evidence="2 3">FSL R7-0666</strain>
    </source>
</reference>
<keyword evidence="3" id="KW-1185">Reference proteome</keyword>
<dbReference type="Proteomes" id="UP001418796">
    <property type="component" value="Unassembled WGS sequence"/>
</dbReference>
<evidence type="ECO:0000256" key="1">
    <source>
        <dbReference type="SAM" id="SignalP"/>
    </source>
</evidence>
<dbReference type="Gene3D" id="3.10.570.10">
    <property type="entry name" value="sex pheromone staph- cam373 precursor domain"/>
    <property type="match status" value="1"/>
</dbReference>
<gene>
    <name evidence="2" type="ORF">MKY91_05600</name>
</gene>
<dbReference type="EMBL" id="JBCITK010000001">
    <property type="protein sequence ID" value="MEN0642632.1"/>
    <property type="molecule type" value="Genomic_DNA"/>
</dbReference>
<dbReference type="CDD" id="cd13440">
    <property type="entry name" value="CamS_repeat_2"/>
    <property type="match status" value="1"/>
</dbReference>
<proteinExistence type="predicted"/>
<feature type="chain" id="PRO_5045059132" evidence="1">
    <location>
        <begin position="25"/>
        <end position="392"/>
    </location>
</feature>
<dbReference type="InterPro" id="IPR011426">
    <property type="entry name" value="CamS"/>
</dbReference>
<dbReference type="RefSeq" id="WP_343129722.1">
    <property type="nucleotide sequence ID" value="NZ_JBCITK010000001.1"/>
</dbReference>
<evidence type="ECO:0000313" key="3">
    <source>
        <dbReference type="Proteomes" id="UP001418796"/>
    </source>
</evidence>
<organism evidence="2 3">
    <name type="scientific">Alkalicoccobacillus gibsonii</name>
    <dbReference type="NCBI Taxonomy" id="79881"/>
    <lineage>
        <taxon>Bacteria</taxon>
        <taxon>Bacillati</taxon>
        <taxon>Bacillota</taxon>
        <taxon>Bacilli</taxon>
        <taxon>Bacillales</taxon>
        <taxon>Bacillaceae</taxon>
        <taxon>Alkalicoccobacillus</taxon>
    </lineage>
</organism>
<comment type="caution">
    <text evidence="2">The sequence shown here is derived from an EMBL/GenBank/DDBJ whole genome shotgun (WGS) entry which is preliminary data.</text>
</comment>
<evidence type="ECO:0000313" key="2">
    <source>
        <dbReference type="EMBL" id="MEN0642632.1"/>
    </source>
</evidence>
<keyword evidence="1" id="KW-0732">Signal</keyword>
<feature type="signal peptide" evidence="1">
    <location>
        <begin position="1"/>
        <end position="24"/>
    </location>
</feature>
<dbReference type="Pfam" id="PF07537">
    <property type="entry name" value="CamS"/>
    <property type="match status" value="1"/>
</dbReference>
<dbReference type="PROSITE" id="PS51257">
    <property type="entry name" value="PROKAR_LIPOPROTEIN"/>
    <property type="match status" value="1"/>
</dbReference>
<dbReference type="PIRSF" id="PIRSF012509">
    <property type="entry name" value="CamS"/>
    <property type="match status" value="1"/>
</dbReference>
<name>A0ABU9VG88_9BACI</name>
<protein>
    <submittedName>
        <fullName evidence="2">CamS family sex pheromone protein</fullName>
    </submittedName>
</protein>